<name>A0ACC2C2J7_DIPCM</name>
<sequence length="121" mass="13815">MYACSINKCMHQKMEYVAATQQLIACIKRKGCPTTHFMHQRDLVVIVQQKLFTCVSISSIRLLMMYSFEALHATIYFASVEDRGSKFCLQLADAVGPPAAKKMCPTWIFCRHYPCPSHSVY</sequence>
<dbReference type="Proteomes" id="UP001162992">
    <property type="component" value="Chromosome 12"/>
</dbReference>
<comment type="caution">
    <text evidence="1">The sequence shown here is derived from an EMBL/GenBank/DDBJ whole genome shotgun (WGS) entry which is preliminary data.</text>
</comment>
<protein>
    <submittedName>
        <fullName evidence="1">Uncharacterized protein</fullName>
    </submittedName>
</protein>
<keyword evidence="2" id="KW-1185">Reference proteome</keyword>
<organism evidence="1 2">
    <name type="scientific">Diphasiastrum complanatum</name>
    <name type="common">Issler's clubmoss</name>
    <name type="synonym">Lycopodium complanatum</name>
    <dbReference type="NCBI Taxonomy" id="34168"/>
    <lineage>
        <taxon>Eukaryota</taxon>
        <taxon>Viridiplantae</taxon>
        <taxon>Streptophyta</taxon>
        <taxon>Embryophyta</taxon>
        <taxon>Tracheophyta</taxon>
        <taxon>Lycopodiopsida</taxon>
        <taxon>Lycopodiales</taxon>
        <taxon>Lycopodiaceae</taxon>
        <taxon>Lycopodioideae</taxon>
        <taxon>Diphasiastrum</taxon>
    </lineage>
</organism>
<reference evidence="2" key="1">
    <citation type="journal article" date="2024" name="Proc. Natl. Acad. Sci. U.S.A.">
        <title>Extraordinary preservation of gene collinearity over three hundred million years revealed in homosporous lycophytes.</title>
        <authorList>
            <person name="Li C."/>
            <person name="Wickell D."/>
            <person name="Kuo L.Y."/>
            <person name="Chen X."/>
            <person name="Nie B."/>
            <person name="Liao X."/>
            <person name="Peng D."/>
            <person name="Ji J."/>
            <person name="Jenkins J."/>
            <person name="Williams M."/>
            <person name="Shu S."/>
            <person name="Plott C."/>
            <person name="Barry K."/>
            <person name="Rajasekar S."/>
            <person name="Grimwood J."/>
            <person name="Han X."/>
            <person name="Sun S."/>
            <person name="Hou Z."/>
            <person name="He W."/>
            <person name="Dai G."/>
            <person name="Sun C."/>
            <person name="Schmutz J."/>
            <person name="Leebens-Mack J.H."/>
            <person name="Li F.W."/>
            <person name="Wang L."/>
        </authorList>
    </citation>
    <scope>NUCLEOTIDE SEQUENCE [LARGE SCALE GENOMIC DNA]</scope>
    <source>
        <strain evidence="2">cv. PW_Plant_1</strain>
    </source>
</reference>
<proteinExistence type="predicted"/>
<gene>
    <name evidence="1" type="ORF">O6H91_12G061500</name>
</gene>
<accession>A0ACC2C2J7</accession>
<evidence type="ECO:0000313" key="2">
    <source>
        <dbReference type="Proteomes" id="UP001162992"/>
    </source>
</evidence>
<dbReference type="EMBL" id="CM055103">
    <property type="protein sequence ID" value="KAJ7536238.1"/>
    <property type="molecule type" value="Genomic_DNA"/>
</dbReference>
<evidence type="ECO:0000313" key="1">
    <source>
        <dbReference type="EMBL" id="KAJ7536238.1"/>
    </source>
</evidence>